<evidence type="ECO:0000259" key="2">
    <source>
        <dbReference type="Pfam" id="PF13401"/>
    </source>
</evidence>
<dbReference type="Gene3D" id="3.40.50.300">
    <property type="entry name" value="P-loop containing nucleotide triphosphate hydrolases"/>
    <property type="match status" value="1"/>
</dbReference>
<dbReference type="AlphaFoldDB" id="A0A6J4VQG5"/>
<dbReference type="Gene3D" id="1.25.40.10">
    <property type="entry name" value="Tetratricopeptide repeat domain"/>
    <property type="match status" value="1"/>
</dbReference>
<evidence type="ECO:0000313" key="4">
    <source>
        <dbReference type="EMBL" id="CAA9585747.1"/>
    </source>
</evidence>
<protein>
    <submittedName>
        <fullName evidence="4">Uncharacterized protein</fullName>
    </submittedName>
</protein>
<gene>
    <name evidence="4" type="ORF">AVDCRST_MAG18-3797</name>
</gene>
<dbReference type="SUPFAM" id="SSF47413">
    <property type="entry name" value="lambda repressor-like DNA-binding domains"/>
    <property type="match status" value="1"/>
</dbReference>
<proteinExistence type="predicted"/>
<feature type="region of interest" description="Disordered" evidence="1">
    <location>
        <begin position="99"/>
        <end position="122"/>
    </location>
</feature>
<dbReference type="Pfam" id="PF13401">
    <property type="entry name" value="AAA_22"/>
    <property type="match status" value="1"/>
</dbReference>
<dbReference type="InterPro" id="IPR058852">
    <property type="entry name" value="HTH_77"/>
</dbReference>
<dbReference type="InterPro" id="IPR019734">
    <property type="entry name" value="TPR_rpt"/>
</dbReference>
<dbReference type="InterPro" id="IPR011990">
    <property type="entry name" value="TPR-like_helical_dom_sf"/>
</dbReference>
<evidence type="ECO:0000259" key="3">
    <source>
        <dbReference type="Pfam" id="PF25872"/>
    </source>
</evidence>
<dbReference type="EMBL" id="CADCWN010000302">
    <property type="protein sequence ID" value="CAA9585747.1"/>
    <property type="molecule type" value="Genomic_DNA"/>
</dbReference>
<dbReference type="InterPro" id="IPR010982">
    <property type="entry name" value="Lambda_DNA-bd_dom_sf"/>
</dbReference>
<dbReference type="InterPro" id="IPR049945">
    <property type="entry name" value="AAA_22"/>
</dbReference>
<feature type="domain" description="Winged helix-turn-helix" evidence="3">
    <location>
        <begin position="402"/>
        <end position="478"/>
    </location>
</feature>
<name>A0A6J4VQG5_9BACT</name>
<organism evidence="4">
    <name type="scientific">uncultured Thermomicrobiales bacterium</name>
    <dbReference type="NCBI Taxonomy" id="1645740"/>
    <lineage>
        <taxon>Bacteria</taxon>
        <taxon>Pseudomonadati</taxon>
        <taxon>Thermomicrobiota</taxon>
        <taxon>Thermomicrobia</taxon>
        <taxon>Thermomicrobiales</taxon>
        <taxon>environmental samples</taxon>
    </lineage>
</organism>
<dbReference type="GO" id="GO:0003677">
    <property type="term" value="F:DNA binding"/>
    <property type="evidence" value="ECO:0007669"/>
    <property type="project" value="InterPro"/>
</dbReference>
<dbReference type="Pfam" id="PF25872">
    <property type="entry name" value="HTH_77"/>
    <property type="match status" value="1"/>
</dbReference>
<reference evidence="4" key="1">
    <citation type="submission" date="2020-02" db="EMBL/GenBank/DDBJ databases">
        <authorList>
            <person name="Meier V. D."/>
        </authorList>
    </citation>
    <scope>NUCLEOTIDE SEQUENCE</scope>
    <source>
        <strain evidence="4">AVDCRST_MAG18</strain>
    </source>
</reference>
<feature type="domain" description="ORC1/DEAH AAA+ ATPase" evidence="2">
    <location>
        <begin position="165"/>
        <end position="255"/>
    </location>
</feature>
<evidence type="ECO:0000256" key="1">
    <source>
        <dbReference type="SAM" id="MobiDB-lite"/>
    </source>
</evidence>
<dbReference type="PANTHER" id="PTHR47691:SF3">
    <property type="entry name" value="HTH-TYPE TRANSCRIPTIONAL REGULATOR RV0890C-RELATED"/>
    <property type="match status" value="1"/>
</dbReference>
<accession>A0A6J4VQG5</accession>
<dbReference type="GO" id="GO:0016887">
    <property type="term" value="F:ATP hydrolysis activity"/>
    <property type="evidence" value="ECO:0007669"/>
    <property type="project" value="InterPro"/>
</dbReference>
<dbReference type="InterPro" id="IPR027417">
    <property type="entry name" value="P-loop_NTPase"/>
</dbReference>
<dbReference type="Pfam" id="PF13424">
    <property type="entry name" value="TPR_12"/>
    <property type="match status" value="2"/>
</dbReference>
<dbReference type="SUPFAM" id="SSF48452">
    <property type="entry name" value="TPR-like"/>
    <property type="match status" value="2"/>
</dbReference>
<dbReference type="SUPFAM" id="SSF52540">
    <property type="entry name" value="P-loop containing nucleoside triphosphate hydrolases"/>
    <property type="match status" value="1"/>
</dbReference>
<sequence>MTLEAFREAVRAYRLPTERSQEALAAALGLSPQVLSRKLRGSANARLTHREIKQIVRALADWEAFTTREQVIGLLGMLGLAPTSFTPQEWAAPPFATLRETPTPHAMTTAPKPPPIDRDDEHRPIAADRENLSDQPRHNLPAPTTPFIGRAETVRAASELLVRSGVRLVTLVGPGGVGKTRLGLQVAAAAADAFPDGVTFIPLAPLDDPALVPIALARALELAESHSQPLFPRLLAYLRDRRHLLLFDNFEHLLPAVPQIGALLAEAPRVPIMVTSRAVLRCYGEHEFVVPPMAFPTPEAGSAAGSLAEYDAVRLFVAHAQAVRPDFRLNAANAAAVAAICARLDGLPLAIELAAARLKLRSPQTLLAELSNRLDALSGGPRDRPERQQTLRALLDWSYALLDPADRGVFAQLSIFVGGWSLEAAEAVCASGVPGRSVADRIGTLLDQSLIWGQPGDDDGEPRFAMLETVREYAAMRLGRAGGVDDAARRHAAYFLALAERGEGQLRGPHQQRWLDRLEAEHHNLRAALRWFLAAGDGASGVRLAGALVWFWFIRGHFGEGREWLERALGVGGQGDAASRAKALTGLGMLIWRQGDYPHAATLLEEGIALCRAARNHAGLADALHHLAHVRETQGDVEGAARLFEESQTIARAAGDRWEIALTVNCFGAMLQRLGERDRALVLLEEGLVVARELRNGHCLADALRLLGLAAQERGDLHQARRLLEESLLHCRQLRDKPGSALSLGILGTILIELGDWAAATAAYRESLELRRDLGDILGVARCLEGLAAITAGRGDALWAARLGGAADGMRATIGVVPLRRQPPSHEGLMARARQEAGASPFAAAWSAGRALGPTDAIEAVLERPDTVAAGSPPGESHTDFG</sequence>
<dbReference type="PANTHER" id="PTHR47691">
    <property type="entry name" value="REGULATOR-RELATED"/>
    <property type="match status" value="1"/>
</dbReference>
<dbReference type="PRINTS" id="PR00364">
    <property type="entry name" value="DISEASERSIST"/>
</dbReference>
<dbReference type="SMART" id="SM00028">
    <property type="entry name" value="TPR"/>
    <property type="match status" value="5"/>
</dbReference>